<evidence type="ECO:0000313" key="2">
    <source>
        <dbReference type="Proteomes" id="UP000704712"/>
    </source>
</evidence>
<gene>
    <name evidence="1" type="ORF">GN958_ATG21298</name>
</gene>
<evidence type="ECO:0008006" key="3">
    <source>
        <dbReference type="Google" id="ProtNLM"/>
    </source>
</evidence>
<sequence length="266" mass="29823">MSNKRFTVNPFGELTLTSEDRAKLVNIANTLVHAKLEEYEEYINIAKTIDLVRWKRFSSSGAATTYIERKNSNPDSNLHELLMTAPLSGTLDENMFGLVNPTLEAMRIKASYLNDFSAAAVLATVVEPTVDEPFLSTVVKWMEIDIPGASIGVVRNRDYVYVESTGLTSLRNGDRVGFHLMHSVNFPQTHELPSRVRGNMSLCAIFRQEGPDRTDCRGTGIMDPKGDMIRMVAMMGMVQATMAGVKYSYCGQMKKLAWLLEQRNRN</sequence>
<protein>
    <recommendedName>
        <fullName evidence="3">START domain-containing protein</fullName>
    </recommendedName>
</protein>
<evidence type="ECO:0000313" key="1">
    <source>
        <dbReference type="EMBL" id="KAF4129503.1"/>
    </source>
</evidence>
<dbReference type="SUPFAM" id="SSF55961">
    <property type="entry name" value="Bet v1-like"/>
    <property type="match status" value="1"/>
</dbReference>
<reference evidence="1" key="1">
    <citation type="submission" date="2020-03" db="EMBL/GenBank/DDBJ databases">
        <title>Hybrid Assembly of Korean Phytophthora infestans isolates.</title>
        <authorList>
            <person name="Prokchorchik M."/>
            <person name="Lee Y."/>
            <person name="Seo J."/>
            <person name="Cho J.-H."/>
            <person name="Park Y.-E."/>
            <person name="Jang D.-C."/>
            <person name="Im J.-S."/>
            <person name="Choi J.-G."/>
            <person name="Park H.-J."/>
            <person name="Lee G.-B."/>
            <person name="Lee Y.-G."/>
            <person name="Hong S.-Y."/>
            <person name="Cho K."/>
            <person name="Sohn K.H."/>
        </authorList>
    </citation>
    <scope>NUCLEOTIDE SEQUENCE</scope>
    <source>
        <strain evidence="1">KR_2_A2</strain>
    </source>
</reference>
<dbReference type="Gene3D" id="3.30.530.20">
    <property type="match status" value="1"/>
</dbReference>
<dbReference type="EMBL" id="JAACNO010002953">
    <property type="protein sequence ID" value="KAF4129503.1"/>
    <property type="molecule type" value="Genomic_DNA"/>
</dbReference>
<dbReference type="InterPro" id="IPR052727">
    <property type="entry name" value="Rab4/Rab5_effector"/>
</dbReference>
<name>A0A8S9TND4_PHYIN</name>
<dbReference type="PANTHER" id="PTHR13510:SF44">
    <property type="entry name" value="RABENOSYN-5"/>
    <property type="match status" value="1"/>
</dbReference>
<dbReference type="Proteomes" id="UP000704712">
    <property type="component" value="Unassembled WGS sequence"/>
</dbReference>
<dbReference type="PANTHER" id="PTHR13510">
    <property type="entry name" value="FYVE-FINGER-CONTAINING RAB5 EFFECTOR PROTEIN RABENOSYN-5-RELATED"/>
    <property type="match status" value="1"/>
</dbReference>
<proteinExistence type="predicted"/>
<comment type="caution">
    <text evidence="1">The sequence shown here is derived from an EMBL/GenBank/DDBJ whole genome shotgun (WGS) entry which is preliminary data.</text>
</comment>
<dbReference type="AlphaFoldDB" id="A0A8S9TND4"/>
<accession>A0A8S9TND4</accession>
<dbReference type="InterPro" id="IPR023393">
    <property type="entry name" value="START-like_dom_sf"/>
</dbReference>
<organism evidence="1 2">
    <name type="scientific">Phytophthora infestans</name>
    <name type="common">Potato late blight agent</name>
    <name type="synonym">Botrytis infestans</name>
    <dbReference type="NCBI Taxonomy" id="4787"/>
    <lineage>
        <taxon>Eukaryota</taxon>
        <taxon>Sar</taxon>
        <taxon>Stramenopiles</taxon>
        <taxon>Oomycota</taxon>
        <taxon>Peronosporomycetes</taxon>
        <taxon>Peronosporales</taxon>
        <taxon>Peronosporaceae</taxon>
        <taxon>Phytophthora</taxon>
    </lineage>
</organism>